<evidence type="ECO:0000313" key="2">
    <source>
        <dbReference type="EMBL" id="JAD90317.1"/>
    </source>
</evidence>
<feature type="compositionally biased region" description="Low complexity" evidence="1">
    <location>
        <begin position="71"/>
        <end position="91"/>
    </location>
</feature>
<dbReference type="EMBL" id="GBRH01207578">
    <property type="protein sequence ID" value="JAD90317.1"/>
    <property type="molecule type" value="Transcribed_RNA"/>
</dbReference>
<evidence type="ECO:0000256" key="1">
    <source>
        <dbReference type="SAM" id="MobiDB-lite"/>
    </source>
</evidence>
<organism evidence="2">
    <name type="scientific">Arundo donax</name>
    <name type="common">Giant reed</name>
    <name type="synonym">Donax arundinaceus</name>
    <dbReference type="NCBI Taxonomy" id="35708"/>
    <lineage>
        <taxon>Eukaryota</taxon>
        <taxon>Viridiplantae</taxon>
        <taxon>Streptophyta</taxon>
        <taxon>Embryophyta</taxon>
        <taxon>Tracheophyta</taxon>
        <taxon>Spermatophyta</taxon>
        <taxon>Magnoliopsida</taxon>
        <taxon>Liliopsida</taxon>
        <taxon>Poales</taxon>
        <taxon>Poaceae</taxon>
        <taxon>PACMAD clade</taxon>
        <taxon>Arundinoideae</taxon>
        <taxon>Arundineae</taxon>
        <taxon>Arundo</taxon>
    </lineage>
</organism>
<name>A0A0A9E2U7_ARUDO</name>
<protein>
    <submittedName>
        <fullName evidence="2">Uncharacterized protein</fullName>
    </submittedName>
</protein>
<sequence>MVFPSPWCRTGTLCSPPHFGESSCGSWALSCICRPPSTPSLMARPRRRTASSSCTCVASPAIDHDTGCAGSRGRSTSTTPPTSRRCGTRPSGWSTAVIPPPSGLMNRVRLAWLPSRGAWRTGRSSRRTSAIAWSRRRPSTRSTTTSCTASFPIQWVIGCSCAFGIALRPPCPKSPRAS</sequence>
<accession>A0A0A9E2U7</accession>
<reference evidence="2" key="1">
    <citation type="submission" date="2014-09" db="EMBL/GenBank/DDBJ databases">
        <authorList>
            <person name="Magalhaes I.L.F."/>
            <person name="Oliveira U."/>
            <person name="Santos F.R."/>
            <person name="Vidigal T.H.D.A."/>
            <person name="Brescovit A.D."/>
            <person name="Santos A.J."/>
        </authorList>
    </citation>
    <scope>NUCLEOTIDE SEQUENCE</scope>
    <source>
        <tissue evidence="2">Shoot tissue taken approximately 20 cm above the soil surface</tissue>
    </source>
</reference>
<reference evidence="2" key="2">
    <citation type="journal article" date="2015" name="Data Brief">
        <title>Shoot transcriptome of the giant reed, Arundo donax.</title>
        <authorList>
            <person name="Barrero R.A."/>
            <person name="Guerrero F.D."/>
            <person name="Moolhuijzen P."/>
            <person name="Goolsby J.A."/>
            <person name="Tidwell J."/>
            <person name="Bellgard S.E."/>
            <person name="Bellgard M.I."/>
        </authorList>
    </citation>
    <scope>NUCLEOTIDE SEQUENCE</scope>
    <source>
        <tissue evidence="2">Shoot tissue taken approximately 20 cm above the soil surface</tissue>
    </source>
</reference>
<feature type="region of interest" description="Disordered" evidence="1">
    <location>
        <begin position="67"/>
        <end position="92"/>
    </location>
</feature>
<dbReference type="AlphaFoldDB" id="A0A0A9E2U7"/>
<proteinExistence type="predicted"/>